<evidence type="ECO:0000256" key="11">
    <source>
        <dbReference type="RuleBase" id="RU000679"/>
    </source>
</evidence>
<feature type="transmembrane region" description="Helical" evidence="12">
    <location>
        <begin position="54"/>
        <end position="80"/>
    </location>
</feature>
<protein>
    <submittedName>
        <fullName evidence="13">Amiloride-sensitive sodium channel subunit alpha</fullName>
    </submittedName>
</protein>
<evidence type="ECO:0000256" key="4">
    <source>
        <dbReference type="ARBA" id="ARBA00022692"/>
    </source>
</evidence>
<keyword evidence="4 11" id="KW-0812">Transmembrane</keyword>
<keyword evidence="8 12" id="KW-0472">Membrane</keyword>
<dbReference type="InterPro" id="IPR001873">
    <property type="entry name" value="ENaC"/>
</dbReference>
<comment type="caution">
    <text evidence="13">The sequence shown here is derived from an EMBL/GenBank/DDBJ whole genome shotgun (WGS) entry which is preliminary data.</text>
</comment>
<dbReference type="PANTHER" id="PTHR11690">
    <property type="entry name" value="AMILORIDE-SENSITIVE SODIUM CHANNEL-RELATED"/>
    <property type="match status" value="1"/>
</dbReference>
<evidence type="ECO:0000256" key="5">
    <source>
        <dbReference type="ARBA" id="ARBA00022989"/>
    </source>
</evidence>
<evidence type="ECO:0000256" key="10">
    <source>
        <dbReference type="ARBA" id="ARBA00023303"/>
    </source>
</evidence>
<proteinExistence type="inferred from homology"/>
<evidence type="ECO:0000313" key="14">
    <source>
        <dbReference type="Proteomes" id="UP001152320"/>
    </source>
</evidence>
<evidence type="ECO:0000256" key="2">
    <source>
        <dbReference type="ARBA" id="ARBA00022448"/>
    </source>
</evidence>
<keyword evidence="14" id="KW-1185">Reference proteome</keyword>
<dbReference type="Proteomes" id="UP001152320">
    <property type="component" value="Chromosome 11"/>
</dbReference>
<keyword evidence="10 11" id="KW-0407">Ion channel</keyword>
<evidence type="ECO:0000256" key="7">
    <source>
        <dbReference type="ARBA" id="ARBA00023065"/>
    </source>
</evidence>
<dbReference type="PANTHER" id="PTHR11690:SF248">
    <property type="entry name" value="PICKPOCKET 17, ISOFORM A"/>
    <property type="match status" value="1"/>
</dbReference>
<dbReference type="EMBL" id="JAIZAY010000011">
    <property type="protein sequence ID" value="KAJ8033147.1"/>
    <property type="molecule type" value="Genomic_DNA"/>
</dbReference>
<keyword evidence="9 11" id="KW-0739">Sodium transport</keyword>
<name>A0A9Q1H2T5_HOLLE</name>
<dbReference type="GO" id="GO:0005886">
    <property type="term" value="C:plasma membrane"/>
    <property type="evidence" value="ECO:0007669"/>
    <property type="project" value="TreeGrafter"/>
</dbReference>
<sequence>MMKTEEATPFGIEDTVNSSQRGLTMESIFNDFAAETTAHGIPRIINCRKPLSKVFWLCLVVVALTIFFIQTTILLSNYYAFNTKINLINSEEVHFPAVTVCNLNKMKRSSLVSLIVILSSLCYLVEM</sequence>
<evidence type="ECO:0000256" key="9">
    <source>
        <dbReference type="ARBA" id="ARBA00023201"/>
    </source>
</evidence>
<comment type="similarity">
    <text evidence="11">Belongs to the amiloride-sensitive sodium channel (TC 1.A.6) family.</text>
</comment>
<reference evidence="13" key="1">
    <citation type="submission" date="2021-10" db="EMBL/GenBank/DDBJ databases">
        <title>Tropical sea cucumber genome reveals ecological adaptation and Cuvierian tubules defense mechanism.</title>
        <authorList>
            <person name="Chen T."/>
        </authorList>
    </citation>
    <scope>NUCLEOTIDE SEQUENCE</scope>
    <source>
        <strain evidence="13">Nanhai2018</strain>
        <tissue evidence="13">Muscle</tissue>
    </source>
</reference>
<keyword evidence="6" id="KW-0915">Sodium</keyword>
<gene>
    <name evidence="13" type="ORF">HOLleu_23297</name>
</gene>
<comment type="subcellular location">
    <subcellularLocation>
        <location evidence="1">Membrane</location>
        <topology evidence="1">Multi-pass membrane protein</topology>
    </subcellularLocation>
</comment>
<evidence type="ECO:0000256" key="8">
    <source>
        <dbReference type="ARBA" id="ARBA00023136"/>
    </source>
</evidence>
<keyword evidence="2 11" id="KW-0813">Transport</keyword>
<evidence type="ECO:0000256" key="3">
    <source>
        <dbReference type="ARBA" id="ARBA00022461"/>
    </source>
</evidence>
<dbReference type="OrthoDB" id="6238402at2759"/>
<feature type="transmembrane region" description="Helical" evidence="12">
    <location>
        <begin position="109"/>
        <end position="125"/>
    </location>
</feature>
<keyword evidence="5 12" id="KW-1133">Transmembrane helix</keyword>
<organism evidence="13 14">
    <name type="scientific">Holothuria leucospilota</name>
    <name type="common">Black long sea cucumber</name>
    <name type="synonym">Mertensiothuria leucospilota</name>
    <dbReference type="NCBI Taxonomy" id="206669"/>
    <lineage>
        <taxon>Eukaryota</taxon>
        <taxon>Metazoa</taxon>
        <taxon>Echinodermata</taxon>
        <taxon>Eleutherozoa</taxon>
        <taxon>Echinozoa</taxon>
        <taxon>Holothuroidea</taxon>
        <taxon>Aspidochirotacea</taxon>
        <taxon>Aspidochirotida</taxon>
        <taxon>Holothuriidae</taxon>
        <taxon>Holothuria</taxon>
    </lineage>
</organism>
<dbReference type="GO" id="GO:0015280">
    <property type="term" value="F:ligand-gated sodium channel activity"/>
    <property type="evidence" value="ECO:0007669"/>
    <property type="project" value="TreeGrafter"/>
</dbReference>
<dbReference type="Pfam" id="PF00858">
    <property type="entry name" value="ASC"/>
    <property type="match status" value="1"/>
</dbReference>
<keyword evidence="7 11" id="KW-0406">Ion transport</keyword>
<dbReference type="AlphaFoldDB" id="A0A9Q1H2T5"/>
<evidence type="ECO:0000313" key="13">
    <source>
        <dbReference type="EMBL" id="KAJ8033147.1"/>
    </source>
</evidence>
<evidence type="ECO:0000256" key="6">
    <source>
        <dbReference type="ARBA" id="ARBA00023053"/>
    </source>
</evidence>
<evidence type="ECO:0000256" key="1">
    <source>
        <dbReference type="ARBA" id="ARBA00004141"/>
    </source>
</evidence>
<keyword evidence="3 11" id="KW-0894">Sodium channel</keyword>
<evidence type="ECO:0000256" key="12">
    <source>
        <dbReference type="SAM" id="Phobius"/>
    </source>
</evidence>
<accession>A0A9Q1H2T5</accession>